<evidence type="ECO:0000313" key="6">
    <source>
        <dbReference type="EMBL" id="NXS47020.1"/>
    </source>
</evidence>
<feature type="repeat" description="WD" evidence="4">
    <location>
        <begin position="1"/>
        <end position="26"/>
    </location>
</feature>
<sequence>VLVVAFRPDGKELAVAALNGQITFWDHENAVQTGSIEGRHDLQMGRKELDKITAKQAAKGKSFTTLCYSADGQSILAGGLSKFVCIYNVKEQILMKKFEISCNFSLDAMEVCDHRSQVFSFPLPTPKTSSYPLVSNEESSVYRYSSVSILENTALFSNIVTSLLGRSWAATTTEGLLIYSLDSGLIFDPFELDIDVTPSNIRKTLHQKEYTMAIIMAFKLNEKKLIQEVIEAVPSNEVDVVCSSLPDLYVEKVLEFLASVFEISCHLEFYLIWAHKLLMLHGQKLKTR</sequence>
<name>A0A7L2UMG1_BALRX</name>
<dbReference type="InterPro" id="IPR036322">
    <property type="entry name" value="WD40_repeat_dom_sf"/>
</dbReference>
<dbReference type="PANTHER" id="PTHR19858">
    <property type="entry name" value="WD40 REPEAT PROTEIN"/>
    <property type="match status" value="1"/>
</dbReference>
<feature type="domain" description="Small-subunit processome Utp12" evidence="5">
    <location>
        <begin position="221"/>
        <end position="287"/>
    </location>
</feature>
<comment type="caution">
    <text evidence="6">The sequence shown here is derived from an EMBL/GenBank/DDBJ whole genome shotgun (WGS) entry which is preliminary data.</text>
</comment>
<feature type="non-terminal residue" evidence="6">
    <location>
        <position position="288"/>
    </location>
</feature>
<dbReference type="Proteomes" id="UP000528411">
    <property type="component" value="Unassembled WGS sequence"/>
</dbReference>
<evidence type="ECO:0000256" key="1">
    <source>
        <dbReference type="ARBA" id="ARBA00010226"/>
    </source>
</evidence>
<dbReference type="InterPro" id="IPR007148">
    <property type="entry name" value="SSU_processome_Utp12"/>
</dbReference>
<dbReference type="AlphaFoldDB" id="A0A7L2UMG1"/>
<dbReference type="Pfam" id="PF04003">
    <property type="entry name" value="Utp12"/>
    <property type="match status" value="1"/>
</dbReference>
<dbReference type="InterPro" id="IPR015943">
    <property type="entry name" value="WD40/YVTN_repeat-like_dom_sf"/>
</dbReference>
<keyword evidence="3" id="KW-0677">Repeat</keyword>
<dbReference type="EMBL" id="VYZW01044395">
    <property type="protein sequence ID" value="NXS47020.1"/>
    <property type="molecule type" value="Genomic_DNA"/>
</dbReference>
<dbReference type="Gene3D" id="2.130.10.10">
    <property type="entry name" value="YVTN repeat-like/Quinoprotein amine dehydrogenase"/>
    <property type="match status" value="1"/>
</dbReference>
<proteinExistence type="inferred from homology"/>
<gene>
    <name evidence="6" type="primary">Pwp2</name>
    <name evidence="6" type="ORF">BALREX_R03007</name>
</gene>
<evidence type="ECO:0000259" key="5">
    <source>
        <dbReference type="Pfam" id="PF04003"/>
    </source>
</evidence>
<evidence type="ECO:0000256" key="2">
    <source>
        <dbReference type="ARBA" id="ARBA00022574"/>
    </source>
</evidence>
<evidence type="ECO:0000256" key="3">
    <source>
        <dbReference type="ARBA" id="ARBA00022737"/>
    </source>
</evidence>
<dbReference type="SUPFAM" id="SSF50978">
    <property type="entry name" value="WD40 repeat-like"/>
    <property type="match status" value="1"/>
</dbReference>
<comment type="similarity">
    <text evidence="1">Belongs to the WD repeat PWP2 family.</text>
</comment>
<keyword evidence="2 4" id="KW-0853">WD repeat</keyword>
<protein>
    <submittedName>
        <fullName evidence="6">PWP2 protein</fullName>
    </submittedName>
</protein>
<feature type="non-terminal residue" evidence="6">
    <location>
        <position position="1"/>
    </location>
</feature>
<dbReference type="InterPro" id="IPR001680">
    <property type="entry name" value="WD40_rpt"/>
</dbReference>
<organism evidence="6 7">
    <name type="scientific">Balaeniceps rex</name>
    <name type="common">Shoebill</name>
    <dbReference type="NCBI Taxonomy" id="33584"/>
    <lineage>
        <taxon>Eukaryota</taxon>
        <taxon>Metazoa</taxon>
        <taxon>Chordata</taxon>
        <taxon>Craniata</taxon>
        <taxon>Vertebrata</taxon>
        <taxon>Euteleostomi</taxon>
        <taxon>Archelosauria</taxon>
        <taxon>Archosauria</taxon>
        <taxon>Dinosauria</taxon>
        <taxon>Saurischia</taxon>
        <taxon>Theropoda</taxon>
        <taxon>Coelurosauria</taxon>
        <taxon>Aves</taxon>
        <taxon>Neognathae</taxon>
        <taxon>Neoaves</taxon>
        <taxon>Aequornithes</taxon>
        <taxon>Pelecaniformes</taxon>
        <taxon>Balaenicipitidae</taxon>
        <taxon>Balaeniceps</taxon>
    </lineage>
</organism>
<evidence type="ECO:0000256" key="4">
    <source>
        <dbReference type="PROSITE-ProRule" id="PRU00221"/>
    </source>
</evidence>
<dbReference type="PROSITE" id="PS50082">
    <property type="entry name" value="WD_REPEATS_2"/>
    <property type="match status" value="1"/>
</dbReference>
<keyword evidence="7" id="KW-1185">Reference proteome</keyword>
<dbReference type="InterPro" id="IPR027145">
    <property type="entry name" value="PWP2"/>
</dbReference>
<dbReference type="PANTHER" id="PTHR19858:SF0">
    <property type="entry name" value="PERIODIC TRYPTOPHAN PROTEIN 2 HOMOLOG"/>
    <property type="match status" value="1"/>
</dbReference>
<accession>A0A7L2UMG1</accession>
<evidence type="ECO:0000313" key="7">
    <source>
        <dbReference type="Proteomes" id="UP000528411"/>
    </source>
</evidence>
<dbReference type="GO" id="GO:0000028">
    <property type="term" value="P:ribosomal small subunit assembly"/>
    <property type="evidence" value="ECO:0007669"/>
    <property type="project" value="TreeGrafter"/>
</dbReference>
<dbReference type="GO" id="GO:0032040">
    <property type="term" value="C:small-subunit processome"/>
    <property type="evidence" value="ECO:0007669"/>
    <property type="project" value="TreeGrafter"/>
</dbReference>
<dbReference type="OrthoDB" id="3142434at2759"/>
<reference evidence="6 7" key="1">
    <citation type="submission" date="2019-09" db="EMBL/GenBank/DDBJ databases">
        <title>Bird 10,000 Genomes (B10K) Project - Family phase.</title>
        <authorList>
            <person name="Zhang G."/>
        </authorList>
    </citation>
    <scope>NUCLEOTIDE SEQUENCE [LARGE SCALE GENOMIC DNA]</scope>
    <source>
        <strain evidence="6">B10K-DU-012-56</strain>
    </source>
</reference>
<dbReference type="GO" id="GO:0000462">
    <property type="term" value="P:maturation of SSU-rRNA from tricistronic rRNA transcript (SSU-rRNA, 5.8S rRNA, LSU-rRNA)"/>
    <property type="evidence" value="ECO:0007669"/>
    <property type="project" value="TreeGrafter"/>
</dbReference>
<dbReference type="GO" id="GO:0034388">
    <property type="term" value="C:Pwp2p-containing subcomplex of 90S preribosome"/>
    <property type="evidence" value="ECO:0007669"/>
    <property type="project" value="TreeGrafter"/>
</dbReference>